<dbReference type="CDD" id="cd00093">
    <property type="entry name" value="HTH_XRE"/>
    <property type="match status" value="1"/>
</dbReference>
<feature type="domain" description="HTH cro/C1-type" evidence="1">
    <location>
        <begin position="20"/>
        <end position="55"/>
    </location>
</feature>
<accession>A0ABQ2E553</accession>
<dbReference type="EMBL" id="BMMV01000005">
    <property type="protein sequence ID" value="GGJ87380.1"/>
    <property type="molecule type" value="Genomic_DNA"/>
</dbReference>
<dbReference type="SUPFAM" id="SSF47413">
    <property type="entry name" value="lambda repressor-like DNA-binding domains"/>
    <property type="match status" value="1"/>
</dbReference>
<dbReference type="Proteomes" id="UP000660265">
    <property type="component" value="Unassembled WGS sequence"/>
</dbReference>
<dbReference type="Pfam" id="PF01381">
    <property type="entry name" value="HTH_3"/>
    <property type="match status" value="1"/>
</dbReference>
<evidence type="ECO:0000313" key="2">
    <source>
        <dbReference type="EMBL" id="GGJ87380.1"/>
    </source>
</evidence>
<protein>
    <recommendedName>
        <fullName evidence="1">HTH cro/C1-type domain-containing protein</fullName>
    </recommendedName>
</protein>
<name>A0ABQ2E553_9ACTN</name>
<organism evidence="2 3">
    <name type="scientific">Streptomyces camponoticapitis</name>
    <dbReference type="NCBI Taxonomy" id="1616125"/>
    <lineage>
        <taxon>Bacteria</taxon>
        <taxon>Bacillati</taxon>
        <taxon>Actinomycetota</taxon>
        <taxon>Actinomycetes</taxon>
        <taxon>Kitasatosporales</taxon>
        <taxon>Streptomycetaceae</taxon>
        <taxon>Streptomyces</taxon>
    </lineage>
</organism>
<dbReference type="InterPro" id="IPR010982">
    <property type="entry name" value="Lambda_DNA-bd_dom_sf"/>
</dbReference>
<dbReference type="InterPro" id="IPR001387">
    <property type="entry name" value="Cro/C1-type_HTH"/>
</dbReference>
<sequence>MLLHVANDSRRERESLSALLERVIDQHGLTQKGLADASGVPLATLNAWISGRRSPRNSADSKEQLRSLAQHLPGVTVAQLFESIGQQVPGEVSPEAEARTLALYRNLSGGRRRVVDQLVETLASEERTTS</sequence>
<keyword evidence="3" id="KW-1185">Reference proteome</keyword>
<proteinExistence type="predicted"/>
<evidence type="ECO:0000313" key="3">
    <source>
        <dbReference type="Proteomes" id="UP000660265"/>
    </source>
</evidence>
<dbReference type="Gene3D" id="1.10.260.40">
    <property type="entry name" value="lambda repressor-like DNA-binding domains"/>
    <property type="match status" value="1"/>
</dbReference>
<evidence type="ECO:0000259" key="1">
    <source>
        <dbReference type="PROSITE" id="PS50943"/>
    </source>
</evidence>
<gene>
    <name evidence="2" type="ORF">GCM10011583_18640</name>
</gene>
<comment type="caution">
    <text evidence="2">The sequence shown here is derived from an EMBL/GenBank/DDBJ whole genome shotgun (WGS) entry which is preliminary data.</text>
</comment>
<reference evidence="3" key="1">
    <citation type="journal article" date="2019" name="Int. J. Syst. Evol. Microbiol.">
        <title>The Global Catalogue of Microorganisms (GCM) 10K type strain sequencing project: providing services to taxonomists for standard genome sequencing and annotation.</title>
        <authorList>
            <consortium name="The Broad Institute Genomics Platform"/>
            <consortium name="The Broad Institute Genome Sequencing Center for Infectious Disease"/>
            <person name="Wu L."/>
            <person name="Ma J."/>
        </authorList>
    </citation>
    <scope>NUCLEOTIDE SEQUENCE [LARGE SCALE GENOMIC DNA]</scope>
    <source>
        <strain evidence="3">CGMCC 4.7275</strain>
    </source>
</reference>
<dbReference type="PROSITE" id="PS50943">
    <property type="entry name" value="HTH_CROC1"/>
    <property type="match status" value="1"/>
</dbReference>